<dbReference type="EMBL" id="ML119690">
    <property type="protein sequence ID" value="RPA80269.1"/>
    <property type="molecule type" value="Genomic_DNA"/>
</dbReference>
<dbReference type="Proteomes" id="UP000275078">
    <property type="component" value="Unassembled WGS sequence"/>
</dbReference>
<dbReference type="PANTHER" id="PTHR33096">
    <property type="entry name" value="CXC2 DOMAIN-CONTAINING PROTEIN"/>
    <property type="match status" value="1"/>
</dbReference>
<feature type="compositionally biased region" description="Basic residues" evidence="1">
    <location>
        <begin position="7"/>
        <end position="19"/>
    </location>
</feature>
<dbReference type="OrthoDB" id="5282763at2759"/>
<dbReference type="STRING" id="1160509.A0A3N4I2P7"/>
<evidence type="ECO:0000259" key="2">
    <source>
        <dbReference type="Pfam" id="PF18802"/>
    </source>
</evidence>
<organism evidence="3 4">
    <name type="scientific">Ascobolus immersus RN42</name>
    <dbReference type="NCBI Taxonomy" id="1160509"/>
    <lineage>
        <taxon>Eukaryota</taxon>
        <taxon>Fungi</taxon>
        <taxon>Dikarya</taxon>
        <taxon>Ascomycota</taxon>
        <taxon>Pezizomycotina</taxon>
        <taxon>Pezizomycetes</taxon>
        <taxon>Pezizales</taxon>
        <taxon>Ascobolaceae</taxon>
        <taxon>Ascobolus</taxon>
    </lineage>
</organism>
<name>A0A3N4I2P7_ASCIM</name>
<dbReference type="AlphaFoldDB" id="A0A3N4I2P7"/>
<feature type="compositionally biased region" description="Low complexity" evidence="1">
    <location>
        <begin position="67"/>
        <end position="81"/>
    </location>
</feature>
<feature type="region of interest" description="Disordered" evidence="1">
    <location>
        <begin position="1"/>
        <end position="81"/>
    </location>
</feature>
<keyword evidence="4" id="KW-1185">Reference proteome</keyword>
<sequence length="493" mass="55868">MAPKPGRGTKKLGVKGPRKTWRDPLTGRKISTRAPQGLGNTIAKAIAQNRFKDALNPRRRDGQGASPPRQMGPGGPQVPQQEYEFMDDFGDQTQFDFQDRDPNSWDTFMESLGSNAARVRRLTRELDEGLPFYANAYAKMEHSCICHETDIGSKLIYCIGLKESCFRYLPICRCKTYGTRFLKEGYFPTKPLRPGTAFSIELLDWFKNCWQFAQTSKDGFAVALGVMHRKYLRIDPRDYKEQFREIVPFFLRTQSMAAQQRGRDIIRAGLGSELVMTHNSLANRCPADYYREECQDDTASLIFGIDGNQQQFRYKNASKNPIPLYRSSLFVDIPDVEKYNLTKAASAPDAGLCSHNFKAAGQKPVSMSKCDETGLYIAVCRHDVPLLLMNSYAGEQFDFVVRMIKKLLEKAEGESGFEYNAILTYDVACKLGPHIKHFFPGLAKRLEVVVNKFHGFAHELRCQLVYGAIWQVLLGESDGEGPERQAAFPRRPL</sequence>
<dbReference type="PANTHER" id="PTHR33096:SF1">
    <property type="entry name" value="CXC1-LIKE CYSTEINE CLUSTER ASSOCIATED WITH KDZ TRANSPOSASES DOMAIN-CONTAINING PROTEIN"/>
    <property type="match status" value="1"/>
</dbReference>
<accession>A0A3N4I2P7</accession>
<evidence type="ECO:0000256" key="1">
    <source>
        <dbReference type="SAM" id="MobiDB-lite"/>
    </source>
</evidence>
<evidence type="ECO:0000313" key="4">
    <source>
        <dbReference type="Proteomes" id="UP000275078"/>
    </source>
</evidence>
<feature type="compositionally biased region" description="Basic and acidic residues" evidence="1">
    <location>
        <begin position="50"/>
        <end position="62"/>
    </location>
</feature>
<protein>
    <recommendedName>
        <fullName evidence="2">CxC1-like cysteine cluster associated with KDZ transposases domain-containing protein</fullName>
    </recommendedName>
</protein>
<dbReference type="Pfam" id="PF18802">
    <property type="entry name" value="CxC1"/>
    <property type="match status" value="1"/>
</dbReference>
<gene>
    <name evidence="3" type="ORF">BJ508DRAFT_327578</name>
</gene>
<proteinExistence type="predicted"/>
<dbReference type="Pfam" id="PF18758">
    <property type="entry name" value="KDZ"/>
    <property type="match status" value="1"/>
</dbReference>
<dbReference type="InterPro" id="IPR041320">
    <property type="entry name" value="CxC1"/>
</dbReference>
<dbReference type="InterPro" id="IPR040521">
    <property type="entry name" value="KDZ"/>
</dbReference>
<reference evidence="3 4" key="1">
    <citation type="journal article" date="2018" name="Nat. Ecol. Evol.">
        <title>Pezizomycetes genomes reveal the molecular basis of ectomycorrhizal truffle lifestyle.</title>
        <authorList>
            <person name="Murat C."/>
            <person name="Payen T."/>
            <person name="Noel B."/>
            <person name="Kuo A."/>
            <person name="Morin E."/>
            <person name="Chen J."/>
            <person name="Kohler A."/>
            <person name="Krizsan K."/>
            <person name="Balestrini R."/>
            <person name="Da Silva C."/>
            <person name="Montanini B."/>
            <person name="Hainaut M."/>
            <person name="Levati E."/>
            <person name="Barry K.W."/>
            <person name="Belfiori B."/>
            <person name="Cichocki N."/>
            <person name="Clum A."/>
            <person name="Dockter R.B."/>
            <person name="Fauchery L."/>
            <person name="Guy J."/>
            <person name="Iotti M."/>
            <person name="Le Tacon F."/>
            <person name="Lindquist E.A."/>
            <person name="Lipzen A."/>
            <person name="Malagnac F."/>
            <person name="Mello A."/>
            <person name="Molinier V."/>
            <person name="Miyauchi S."/>
            <person name="Poulain J."/>
            <person name="Riccioni C."/>
            <person name="Rubini A."/>
            <person name="Sitrit Y."/>
            <person name="Splivallo R."/>
            <person name="Traeger S."/>
            <person name="Wang M."/>
            <person name="Zifcakova L."/>
            <person name="Wipf D."/>
            <person name="Zambonelli A."/>
            <person name="Paolocci F."/>
            <person name="Nowrousian M."/>
            <person name="Ottonello S."/>
            <person name="Baldrian P."/>
            <person name="Spatafora J.W."/>
            <person name="Henrissat B."/>
            <person name="Nagy L.G."/>
            <person name="Aury J.M."/>
            <person name="Wincker P."/>
            <person name="Grigoriev I.V."/>
            <person name="Bonfante P."/>
            <person name="Martin F.M."/>
        </authorList>
    </citation>
    <scope>NUCLEOTIDE SEQUENCE [LARGE SCALE GENOMIC DNA]</scope>
    <source>
        <strain evidence="3 4">RN42</strain>
    </source>
</reference>
<evidence type="ECO:0000313" key="3">
    <source>
        <dbReference type="EMBL" id="RPA80269.1"/>
    </source>
</evidence>
<feature type="domain" description="CxC1-like cysteine cluster associated with KDZ transposases" evidence="2">
    <location>
        <begin position="135"/>
        <end position="224"/>
    </location>
</feature>